<dbReference type="EMBL" id="CAFBIX010000016">
    <property type="protein sequence ID" value="CAB4847392.1"/>
    <property type="molecule type" value="Genomic_DNA"/>
</dbReference>
<evidence type="ECO:0000313" key="10">
    <source>
        <dbReference type="EMBL" id="CAB5045564.1"/>
    </source>
</evidence>
<comment type="similarity">
    <text evidence="1">Belongs to the peptidase S13 family.</text>
</comment>
<evidence type="ECO:0000256" key="1">
    <source>
        <dbReference type="ARBA" id="ARBA00006096"/>
    </source>
</evidence>
<dbReference type="InterPro" id="IPR012338">
    <property type="entry name" value="Beta-lactam/transpept-like"/>
</dbReference>
<dbReference type="EMBL" id="CAFAAO010000009">
    <property type="protein sequence ID" value="CAB4804313.1"/>
    <property type="molecule type" value="Genomic_DNA"/>
</dbReference>
<dbReference type="EMBL" id="CAESAI010000005">
    <property type="protein sequence ID" value="CAB4333142.1"/>
    <property type="molecule type" value="Genomic_DNA"/>
</dbReference>
<evidence type="ECO:0000313" key="3">
    <source>
        <dbReference type="EMBL" id="CAB4332699.1"/>
    </source>
</evidence>
<keyword evidence="2" id="KW-0378">Hydrolase</keyword>
<dbReference type="GO" id="GO:0006508">
    <property type="term" value="P:proteolysis"/>
    <property type="evidence" value="ECO:0007669"/>
    <property type="project" value="InterPro"/>
</dbReference>
<dbReference type="EMBL" id="CAEZYC010000001">
    <property type="protein sequence ID" value="CAB4696274.1"/>
    <property type="molecule type" value="Genomic_DNA"/>
</dbReference>
<evidence type="ECO:0000313" key="5">
    <source>
        <dbReference type="EMBL" id="CAB4696274.1"/>
    </source>
</evidence>
<organism evidence="9">
    <name type="scientific">freshwater metagenome</name>
    <dbReference type="NCBI Taxonomy" id="449393"/>
    <lineage>
        <taxon>unclassified sequences</taxon>
        <taxon>metagenomes</taxon>
        <taxon>ecological metagenomes</taxon>
    </lineage>
</organism>
<dbReference type="Pfam" id="PF02113">
    <property type="entry name" value="Peptidase_S13"/>
    <property type="match status" value="2"/>
</dbReference>
<evidence type="ECO:0000313" key="6">
    <source>
        <dbReference type="EMBL" id="CAB4756557.1"/>
    </source>
</evidence>
<name>A0A6J7PS94_9ZZZZ</name>
<evidence type="ECO:0000313" key="4">
    <source>
        <dbReference type="EMBL" id="CAB4333142.1"/>
    </source>
</evidence>
<dbReference type="AlphaFoldDB" id="A0A6J7PS94"/>
<proteinExistence type="inferred from homology"/>
<protein>
    <submittedName>
        <fullName evidence="9">Unannotated protein</fullName>
    </submittedName>
</protein>
<dbReference type="GO" id="GO:0000270">
    <property type="term" value="P:peptidoglycan metabolic process"/>
    <property type="evidence" value="ECO:0007669"/>
    <property type="project" value="TreeGrafter"/>
</dbReference>
<evidence type="ECO:0000256" key="2">
    <source>
        <dbReference type="ARBA" id="ARBA00022801"/>
    </source>
</evidence>
<dbReference type="EMBL" id="CAEZZD010000166">
    <property type="protein sequence ID" value="CAB4756557.1"/>
    <property type="molecule type" value="Genomic_DNA"/>
</dbReference>
<dbReference type="EMBL" id="CAFBQG010000022">
    <property type="protein sequence ID" value="CAB5045564.1"/>
    <property type="molecule type" value="Genomic_DNA"/>
</dbReference>
<reference evidence="9" key="1">
    <citation type="submission" date="2020-05" db="EMBL/GenBank/DDBJ databases">
        <authorList>
            <person name="Chiriac C."/>
            <person name="Salcher M."/>
            <person name="Ghai R."/>
            <person name="Kavagutti S V."/>
        </authorList>
    </citation>
    <scope>NUCLEOTIDE SEQUENCE</scope>
</reference>
<dbReference type="EMBL" id="CAESAD010000001">
    <property type="protein sequence ID" value="CAB4332699.1"/>
    <property type="molecule type" value="Genomic_DNA"/>
</dbReference>
<sequence length="399" mass="41369">MGTIDAATATALVTEKLADPRLGAGVTAYVVDANSGEVLVDIKGSQPMIPASTLKLYTGIAAMNVLGAETRFATRVMQDATTLTLVGGGDPTLVSLTPINWRGKPPGSEQPPSLEQLADLTAVALGTSTENYILNFDDSLFAKPIAHESWPDQYLRTGEVSAVQGLTMDFGINDTEAVMPDPAKSAAEFYVAELVARGLSVTLGDRVASSSTSELARVESATVTDIVERMITTSNNTMAEYLSHHLGGTIGEYTFAAGAQVTRQALIDAGIDIAGTEILDGSGLSRSNRTSAKALVAALQYANTNGGSAWANLSGLPVAGISGTLIDRYDIGEPGRGTVRAKTGTLSKVVVLSGTLVDANGDLLIYTLIANEIPSGTKQGEAAMDEVVKALVQCGCRVA</sequence>
<dbReference type="InterPro" id="IPR000667">
    <property type="entry name" value="Peptidase_S13"/>
</dbReference>
<evidence type="ECO:0000313" key="8">
    <source>
        <dbReference type="EMBL" id="CAB4847392.1"/>
    </source>
</evidence>
<dbReference type="PRINTS" id="PR00922">
    <property type="entry name" value="DADACBPTASE3"/>
</dbReference>
<gene>
    <name evidence="5" type="ORF">UFOPK2648_00044</name>
    <name evidence="6" type="ORF">UFOPK2824_00974</name>
    <name evidence="7" type="ORF">UFOPK3037_00847</name>
    <name evidence="8" type="ORF">UFOPK3278_00572</name>
    <name evidence="4" type="ORF">UFOPK3406_00373</name>
    <name evidence="3" type="ORF">UFOPK3925_00341</name>
    <name evidence="9" type="ORF">UFOPK4097_00044</name>
    <name evidence="10" type="ORF">UFOPK4301_00288</name>
</gene>
<dbReference type="Gene3D" id="3.40.710.10">
    <property type="entry name" value="DD-peptidase/beta-lactamase superfamily"/>
    <property type="match status" value="2"/>
</dbReference>
<dbReference type="PANTHER" id="PTHR30023">
    <property type="entry name" value="D-ALANYL-D-ALANINE CARBOXYPEPTIDASE"/>
    <property type="match status" value="1"/>
</dbReference>
<dbReference type="PANTHER" id="PTHR30023:SF0">
    <property type="entry name" value="PENICILLIN-SENSITIVE CARBOXYPEPTIDASE A"/>
    <property type="match status" value="1"/>
</dbReference>
<dbReference type="EMBL" id="CAFBPK010000001">
    <property type="protein sequence ID" value="CAB5006399.1"/>
    <property type="molecule type" value="Genomic_DNA"/>
</dbReference>
<dbReference type="GO" id="GO:0004185">
    <property type="term" value="F:serine-type carboxypeptidase activity"/>
    <property type="evidence" value="ECO:0007669"/>
    <property type="project" value="InterPro"/>
</dbReference>
<accession>A0A6J7PS94</accession>
<dbReference type="NCBIfam" id="TIGR00666">
    <property type="entry name" value="PBP4"/>
    <property type="match status" value="1"/>
</dbReference>
<dbReference type="SUPFAM" id="SSF56601">
    <property type="entry name" value="beta-lactamase/transpeptidase-like"/>
    <property type="match status" value="1"/>
</dbReference>
<evidence type="ECO:0000313" key="7">
    <source>
        <dbReference type="EMBL" id="CAB4804313.1"/>
    </source>
</evidence>
<evidence type="ECO:0000313" key="9">
    <source>
        <dbReference type="EMBL" id="CAB5006399.1"/>
    </source>
</evidence>